<proteinExistence type="predicted"/>
<keyword evidence="1" id="KW-0732">Signal</keyword>
<dbReference type="AlphaFoldDB" id="A0A0M2PVG3"/>
<feature type="chain" id="PRO_5005639515" description="Outer membrane protein beta-barrel domain-containing protein" evidence="1">
    <location>
        <begin position="30"/>
        <end position="171"/>
    </location>
</feature>
<dbReference type="SUPFAM" id="SSF56925">
    <property type="entry name" value="OMPA-like"/>
    <property type="match status" value="1"/>
</dbReference>
<dbReference type="RefSeq" id="WP_017711843.1">
    <property type="nucleotide sequence ID" value="NZ_KB235933.1"/>
</dbReference>
<comment type="caution">
    <text evidence="2">The sequence shown here is derived from an EMBL/GenBank/DDBJ whole genome shotgun (WGS) entry which is preliminary data.</text>
</comment>
<dbReference type="Gene3D" id="2.40.160.20">
    <property type="match status" value="1"/>
</dbReference>
<dbReference type="OrthoDB" id="530424at2"/>
<accession>A0A0M2PVG3</accession>
<name>A0A0M2PVG3_PROHO</name>
<evidence type="ECO:0008006" key="4">
    <source>
        <dbReference type="Google" id="ProtNLM"/>
    </source>
</evidence>
<sequence>MAITHTSKFLAATAIVGTALASLSQPVQAQPAYGSYIGVGVAVGQTNSAEDGLDLAGVVAGRYKLLEFPISLRTQVAVDGNSIAFVPTVSYDFPLTWQLEPYVGAGVSFTNADSIVGDKTSFVIQPGVDYSIPNSRIVLFGNAMIAIDAYDGGAKDGETAVSVQTGLGYRF</sequence>
<dbReference type="Proteomes" id="UP000034681">
    <property type="component" value="Unassembled WGS sequence"/>
</dbReference>
<protein>
    <recommendedName>
        <fullName evidence="4">Outer membrane protein beta-barrel domain-containing protein</fullName>
    </recommendedName>
</protein>
<organism evidence="2 3">
    <name type="scientific">Prochlorothrix hollandica PCC 9006 = CALU 1027</name>
    <dbReference type="NCBI Taxonomy" id="317619"/>
    <lineage>
        <taxon>Bacteria</taxon>
        <taxon>Bacillati</taxon>
        <taxon>Cyanobacteriota</taxon>
        <taxon>Cyanophyceae</taxon>
        <taxon>Prochlorotrichales</taxon>
        <taxon>Prochlorotrichaceae</taxon>
        <taxon>Prochlorothrix</taxon>
    </lineage>
</organism>
<gene>
    <name evidence="2" type="ORF">PROH_12395</name>
</gene>
<keyword evidence="3" id="KW-1185">Reference proteome</keyword>
<dbReference type="EMBL" id="AJTX02000004">
    <property type="protein sequence ID" value="KKJ00426.1"/>
    <property type="molecule type" value="Genomic_DNA"/>
</dbReference>
<evidence type="ECO:0000313" key="3">
    <source>
        <dbReference type="Proteomes" id="UP000034681"/>
    </source>
</evidence>
<dbReference type="InterPro" id="IPR011250">
    <property type="entry name" value="OMP/PagP_B-barrel"/>
</dbReference>
<reference evidence="2" key="1">
    <citation type="submission" date="2012-04" db="EMBL/GenBank/DDBJ databases">
        <authorList>
            <person name="Borisov I.G."/>
            <person name="Ivanikova N.V."/>
            <person name="Pinevich A.V."/>
        </authorList>
    </citation>
    <scope>NUCLEOTIDE SEQUENCE [LARGE SCALE GENOMIC DNA]</scope>
    <source>
        <strain evidence="2">CALU 1027</strain>
    </source>
</reference>
<feature type="signal peptide" evidence="1">
    <location>
        <begin position="1"/>
        <end position="29"/>
    </location>
</feature>
<dbReference type="eggNOG" id="COG3637">
    <property type="taxonomic scope" value="Bacteria"/>
</dbReference>
<evidence type="ECO:0000256" key="1">
    <source>
        <dbReference type="SAM" id="SignalP"/>
    </source>
</evidence>
<dbReference type="STRING" id="317619.GCA_000332315_01269"/>
<evidence type="ECO:0000313" key="2">
    <source>
        <dbReference type="EMBL" id="KKJ00426.1"/>
    </source>
</evidence>